<evidence type="ECO:0000313" key="12">
    <source>
        <dbReference type="Proteomes" id="UP001318040"/>
    </source>
</evidence>
<dbReference type="GO" id="GO:0007030">
    <property type="term" value="P:Golgi organization"/>
    <property type="evidence" value="ECO:0007669"/>
    <property type="project" value="InterPro"/>
</dbReference>
<comment type="function">
    <text evidence="8">Involved in maintaining Golgi structure. Stimulates the formation of Golgi stacks and ribbons. Involved in intra-Golgi retrograde transport.</text>
</comment>
<feature type="transmembrane region" description="Helical" evidence="11">
    <location>
        <begin position="728"/>
        <end position="751"/>
    </location>
</feature>
<evidence type="ECO:0000256" key="8">
    <source>
        <dbReference type="ARBA" id="ARBA00024833"/>
    </source>
</evidence>
<dbReference type="PANTHER" id="PTHR13815:SF7">
    <property type="entry name" value="GOLGIN SUBFAMILY A MEMBER 5"/>
    <property type="match status" value="1"/>
</dbReference>
<keyword evidence="3 11" id="KW-0812">Transmembrane</keyword>
<proteinExistence type="predicted"/>
<comment type="subcellular location">
    <subcellularLocation>
        <location evidence="1">Golgi apparatus membrane</location>
        <topology evidence="1">Single-pass type IV membrane protein</topology>
    </subcellularLocation>
</comment>
<feature type="compositionally biased region" description="Polar residues" evidence="10">
    <location>
        <begin position="247"/>
        <end position="256"/>
    </location>
</feature>
<feature type="compositionally biased region" description="Basic and acidic residues" evidence="10">
    <location>
        <begin position="431"/>
        <end position="444"/>
    </location>
</feature>
<evidence type="ECO:0000256" key="3">
    <source>
        <dbReference type="ARBA" id="ARBA00022692"/>
    </source>
</evidence>
<feature type="compositionally biased region" description="Gly residues" evidence="10">
    <location>
        <begin position="186"/>
        <end position="196"/>
    </location>
</feature>
<evidence type="ECO:0000256" key="5">
    <source>
        <dbReference type="ARBA" id="ARBA00023034"/>
    </source>
</evidence>
<feature type="region of interest" description="Disordered" evidence="10">
    <location>
        <begin position="541"/>
        <end position="569"/>
    </location>
</feature>
<feature type="region of interest" description="Disordered" evidence="10">
    <location>
        <begin position="113"/>
        <end position="137"/>
    </location>
</feature>
<dbReference type="AlphaFoldDB" id="A0AAJ7WVV7"/>
<keyword evidence="7 11" id="KW-0472">Membrane</keyword>
<feature type="compositionally biased region" description="Low complexity" evidence="10">
    <location>
        <begin position="172"/>
        <end position="185"/>
    </location>
</feature>
<evidence type="ECO:0000256" key="4">
    <source>
        <dbReference type="ARBA" id="ARBA00022989"/>
    </source>
</evidence>
<dbReference type="KEGG" id="pmrn:116943340"/>
<protein>
    <recommendedName>
        <fullName evidence="2">Golgin subfamily A member 5</fullName>
    </recommendedName>
    <alternativeName>
        <fullName evidence="9">Golgin-84</fullName>
    </alternativeName>
</protein>
<dbReference type="GO" id="GO:0031985">
    <property type="term" value="C:Golgi cisterna"/>
    <property type="evidence" value="ECO:0007669"/>
    <property type="project" value="TreeGrafter"/>
</dbReference>
<evidence type="ECO:0000256" key="1">
    <source>
        <dbReference type="ARBA" id="ARBA00004409"/>
    </source>
</evidence>
<evidence type="ECO:0000256" key="11">
    <source>
        <dbReference type="SAM" id="Phobius"/>
    </source>
</evidence>
<keyword evidence="4 11" id="KW-1133">Transmembrane helix</keyword>
<evidence type="ECO:0000256" key="9">
    <source>
        <dbReference type="ARBA" id="ARBA00032404"/>
    </source>
</evidence>
<keyword evidence="12" id="KW-1185">Reference proteome</keyword>
<evidence type="ECO:0000256" key="6">
    <source>
        <dbReference type="ARBA" id="ARBA00023054"/>
    </source>
</evidence>
<feature type="region of interest" description="Disordered" evidence="10">
    <location>
        <begin position="417"/>
        <end position="449"/>
    </location>
</feature>
<feature type="region of interest" description="Disordered" evidence="10">
    <location>
        <begin position="152"/>
        <end position="261"/>
    </location>
</feature>
<keyword evidence="6" id="KW-0175">Coiled coil</keyword>
<evidence type="ECO:0000256" key="7">
    <source>
        <dbReference type="ARBA" id="ARBA00023136"/>
    </source>
</evidence>
<dbReference type="Pfam" id="PF09787">
    <property type="entry name" value="Golgin_A5"/>
    <property type="match status" value="1"/>
</dbReference>
<dbReference type="InterPro" id="IPR019177">
    <property type="entry name" value="Golgin_subfamily_A_member_5"/>
</dbReference>
<accession>A0AAJ7WVV7</accession>
<dbReference type="RefSeq" id="XP_032812046.1">
    <property type="nucleotide sequence ID" value="XM_032956155.1"/>
</dbReference>
<keyword evidence="5" id="KW-0333">Golgi apparatus</keyword>
<dbReference type="GO" id="GO:0000139">
    <property type="term" value="C:Golgi membrane"/>
    <property type="evidence" value="ECO:0007669"/>
    <property type="project" value="UniProtKB-SubCell"/>
</dbReference>
<evidence type="ECO:0000256" key="10">
    <source>
        <dbReference type="SAM" id="MobiDB-lite"/>
    </source>
</evidence>
<feature type="compositionally biased region" description="Polar residues" evidence="10">
    <location>
        <begin position="219"/>
        <end position="234"/>
    </location>
</feature>
<evidence type="ECO:0000313" key="13">
    <source>
        <dbReference type="RefSeq" id="XP_032812046.1"/>
    </source>
</evidence>
<feature type="compositionally biased region" description="Basic and acidic residues" evidence="10">
    <location>
        <begin position="544"/>
        <end position="555"/>
    </location>
</feature>
<dbReference type="Proteomes" id="UP001318040">
    <property type="component" value="Chromosome 17"/>
</dbReference>
<dbReference type="GO" id="GO:0000301">
    <property type="term" value="P:retrograde transport, vesicle recycling within Golgi"/>
    <property type="evidence" value="ECO:0007669"/>
    <property type="project" value="TreeGrafter"/>
</dbReference>
<organism evidence="12 13">
    <name type="scientific">Petromyzon marinus</name>
    <name type="common">Sea lamprey</name>
    <dbReference type="NCBI Taxonomy" id="7757"/>
    <lineage>
        <taxon>Eukaryota</taxon>
        <taxon>Metazoa</taxon>
        <taxon>Chordata</taxon>
        <taxon>Craniata</taxon>
        <taxon>Vertebrata</taxon>
        <taxon>Cyclostomata</taxon>
        <taxon>Hyperoartia</taxon>
        <taxon>Petromyzontiformes</taxon>
        <taxon>Petromyzontidae</taxon>
        <taxon>Petromyzon</taxon>
    </lineage>
</organism>
<name>A0AAJ7WVV7_PETMA</name>
<reference evidence="13" key="1">
    <citation type="submission" date="2025-08" db="UniProtKB">
        <authorList>
            <consortium name="RefSeq"/>
        </authorList>
    </citation>
    <scope>IDENTIFICATION</scope>
    <source>
        <tissue evidence="13">Sperm</tissue>
    </source>
</reference>
<sequence>MSWITGLAGKAEELLNLVDQGAAVALSKSQSGVDLEYDSLQGSAASKTYDQGIAMGGATYQSSELHPSYPSSSYISSAASNIISSKTNAATILAGTANLTPLSQMATAVAVPPPPAAGVGNGSRPSAQFVRPKKVEPDDEQALFDFLNSPAEKAANGATGGGERPKTPLAFGGHSRASSSSSLSASGGGGGNGGGARRSMEDGGSRRDDASNEQDTSESLDLPRDSSTPASSLASGEDVPDAVSVSPARSSKDSQSQELSNLRLENQLLRNEVSSLNQEMVSLMQRNKQIQEDLGLARARMEKWDADASRGDRVARLLQARVDDLTASLAAKDSQLAVLKVRLSEADQLLRARTEALDTLQEDRNRILHDQRDCSSLQTQALHTVEERLHDAEASVRREQESYRKMQSELTARVGKLEAERQSLAESLTTAERRSGEEKRRSDEMQQQLKAARATAESVKQELADYKQKATRILQSKEKLISSLKEGVGMEGVEGAVAASCVELEELRHERDLQREETQRLQGLVQQLRVELQDSEVQQAAEVEAQREQQQELHEQLGLQQRARQEAESELDRQKQEYQYIEEELHRTKTSLHSRIGDREEEIKRLRNQLTAKSLSSSGQAELEGRLHQLTETLIQKQTLLEALGTEKNSLVIQLERLEQQLRKGASVGGATVNMPHVAEGARSRVVPVLFSDTDVMHDGMYGKVRKAANTIDKFSIRLGVFLRRYPIARVLVIVYMALLHVWVMIVLLTYTPEIHHSKHNLP</sequence>
<dbReference type="PANTHER" id="PTHR13815">
    <property type="entry name" value="GOLGIN-84"/>
    <property type="match status" value="1"/>
</dbReference>
<evidence type="ECO:0000256" key="2">
    <source>
        <dbReference type="ARBA" id="ARBA00020370"/>
    </source>
</evidence>
<feature type="compositionally biased region" description="Basic and acidic residues" evidence="10">
    <location>
        <begin position="198"/>
        <end position="210"/>
    </location>
</feature>
<dbReference type="CTD" id="9950"/>
<gene>
    <name evidence="13" type="primary">GOLGA5</name>
</gene>
<dbReference type="GeneID" id="116943340"/>